<reference evidence="7 8" key="1">
    <citation type="submission" date="2019-11" db="EMBL/GenBank/DDBJ databases">
        <authorList>
            <person name="He Y."/>
        </authorList>
    </citation>
    <scope>NUCLEOTIDE SEQUENCE [LARGE SCALE GENOMIC DNA]</scope>
    <source>
        <strain evidence="7 8">SCSIO 58843</strain>
    </source>
</reference>
<dbReference type="Gene3D" id="1.10.150.900">
    <property type="match status" value="1"/>
</dbReference>
<evidence type="ECO:0000256" key="1">
    <source>
        <dbReference type="ARBA" id="ARBA00001947"/>
    </source>
</evidence>
<dbReference type="Proteomes" id="UP000334019">
    <property type="component" value="Chromosome"/>
</dbReference>
<keyword evidence="8" id="KW-1185">Reference proteome</keyword>
<evidence type="ECO:0000256" key="5">
    <source>
        <dbReference type="ARBA" id="ARBA00022833"/>
    </source>
</evidence>
<proteinExistence type="inferred from homology"/>
<accession>A0A5Q2RRX5</accession>
<dbReference type="EMBL" id="CP045851">
    <property type="protein sequence ID" value="QGG96907.1"/>
    <property type="molecule type" value="Genomic_DNA"/>
</dbReference>
<keyword evidence="5" id="KW-0862">Zinc</keyword>
<keyword evidence="4 7" id="KW-0378">Hydrolase</keyword>
<sequence>MIRNACVNEGTVESGQEIRNAEVLASFLDGSGADVELFHAAPGRTTLVARVEGSDPSAPSLCLNGHTDVVPVSPDGWSRDPFAAELVDGEIWGRGAVDMLNLTASMAVAVRHLLASGLRPRGDLVLLAVADEESGSRWGARWMAEHHADLITTDFVLTENGGLHGGSDTSPTVSVTVGEKGVAWRRLTVRGTPGHGSMPFRADNALVTAAGVVSRLAEYRPPPMFHELWRRQVAALPVDDETRETLLDPDRIDDLLATMPGPAGHFYSCTHTTFSPNTVTSQSKTNVIPDTVTIDVDVRTLPGEGPEEVEAHLRAALGDDLFARVEVEPLIDDRASTSRTDTPLWDALQRGVARSFDRATLHPQLSVGFTDARVHRELGAIAYGAGLLSPNLSSREFGRRFHGNDERIDVESLGLTTRLWIDVVRDLLG</sequence>
<dbReference type="SUPFAM" id="SSF53187">
    <property type="entry name" value="Zn-dependent exopeptidases"/>
    <property type="match status" value="1"/>
</dbReference>
<evidence type="ECO:0000256" key="4">
    <source>
        <dbReference type="ARBA" id="ARBA00022801"/>
    </source>
</evidence>
<dbReference type="SUPFAM" id="SSF55031">
    <property type="entry name" value="Bacterial exopeptidase dimerisation domain"/>
    <property type="match status" value="1"/>
</dbReference>
<dbReference type="InterPro" id="IPR011650">
    <property type="entry name" value="Peptidase_M20_dimer"/>
</dbReference>
<dbReference type="KEGG" id="atq:GH723_00425"/>
<dbReference type="InterPro" id="IPR050072">
    <property type="entry name" value="Peptidase_M20A"/>
</dbReference>
<dbReference type="InterPro" id="IPR036264">
    <property type="entry name" value="Bact_exopeptidase_dim_dom"/>
</dbReference>
<dbReference type="GO" id="GO:0046872">
    <property type="term" value="F:metal ion binding"/>
    <property type="evidence" value="ECO:0007669"/>
    <property type="project" value="UniProtKB-KW"/>
</dbReference>
<dbReference type="Gene3D" id="3.30.70.360">
    <property type="match status" value="1"/>
</dbReference>
<name>A0A5Q2RRX5_9ACTN</name>
<protein>
    <submittedName>
        <fullName evidence="7">M20/M25/M40 family metallo-hydrolase</fullName>
    </submittedName>
</protein>
<dbReference type="GO" id="GO:0016787">
    <property type="term" value="F:hydrolase activity"/>
    <property type="evidence" value="ECO:0007669"/>
    <property type="project" value="UniProtKB-KW"/>
</dbReference>
<evidence type="ECO:0000313" key="7">
    <source>
        <dbReference type="EMBL" id="QGG96907.1"/>
    </source>
</evidence>
<gene>
    <name evidence="7" type="ORF">GH723_00425</name>
</gene>
<dbReference type="PANTHER" id="PTHR43808">
    <property type="entry name" value="ACETYLORNITHINE DEACETYLASE"/>
    <property type="match status" value="1"/>
</dbReference>
<feature type="domain" description="Peptidase M20 dimerisation" evidence="6">
    <location>
        <begin position="177"/>
        <end position="320"/>
    </location>
</feature>
<dbReference type="Pfam" id="PF07687">
    <property type="entry name" value="M20_dimer"/>
    <property type="match status" value="1"/>
</dbReference>
<organism evidence="7 8">
    <name type="scientific">Actinomarinicola tropica</name>
    <dbReference type="NCBI Taxonomy" id="2789776"/>
    <lineage>
        <taxon>Bacteria</taxon>
        <taxon>Bacillati</taxon>
        <taxon>Actinomycetota</taxon>
        <taxon>Acidimicrobiia</taxon>
        <taxon>Acidimicrobiales</taxon>
        <taxon>Iamiaceae</taxon>
        <taxon>Actinomarinicola</taxon>
    </lineage>
</organism>
<keyword evidence="3" id="KW-0479">Metal-binding</keyword>
<dbReference type="Pfam" id="PF01546">
    <property type="entry name" value="Peptidase_M20"/>
    <property type="match status" value="1"/>
</dbReference>
<dbReference type="InterPro" id="IPR002933">
    <property type="entry name" value="Peptidase_M20"/>
</dbReference>
<dbReference type="PANTHER" id="PTHR43808:SF8">
    <property type="entry name" value="PEPTIDASE M20 DIMERISATION DOMAIN-CONTAINING PROTEIN"/>
    <property type="match status" value="1"/>
</dbReference>
<comment type="similarity">
    <text evidence="2">Belongs to the peptidase M20A family.</text>
</comment>
<evidence type="ECO:0000313" key="8">
    <source>
        <dbReference type="Proteomes" id="UP000334019"/>
    </source>
</evidence>
<evidence type="ECO:0000259" key="6">
    <source>
        <dbReference type="Pfam" id="PF07687"/>
    </source>
</evidence>
<dbReference type="AlphaFoldDB" id="A0A5Q2RRX5"/>
<evidence type="ECO:0000256" key="3">
    <source>
        <dbReference type="ARBA" id="ARBA00022723"/>
    </source>
</evidence>
<comment type="cofactor">
    <cofactor evidence="1">
        <name>Zn(2+)</name>
        <dbReference type="ChEBI" id="CHEBI:29105"/>
    </cofactor>
</comment>
<dbReference type="Gene3D" id="3.40.630.10">
    <property type="entry name" value="Zn peptidases"/>
    <property type="match status" value="1"/>
</dbReference>
<evidence type="ECO:0000256" key="2">
    <source>
        <dbReference type="ARBA" id="ARBA00006247"/>
    </source>
</evidence>